<evidence type="ECO:0000256" key="1">
    <source>
        <dbReference type="ARBA" id="ARBA00001933"/>
    </source>
</evidence>
<keyword evidence="4" id="KW-0456">Lyase</keyword>
<organism evidence="6 7">
    <name type="scientific">Tetraparma gracilis</name>
    <dbReference type="NCBI Taxonomy" id="2962635"/>
    <lineage>
        <taxon>Eukaryota</taxon>
        <taxon>Sar</taxon>
        <taxon>Stramenopiles</taxon>
        <taxon>Ochrophyta</taxon>
        <taxon>Bolidophyceae</taxon>
        <taxon>Parmales</taxon>
        <taxon>Triparmaceae</taxon>
        <taxon>Tetraparma</taxon>
    </lineage>
</organism>
<dbReference type="EMBL" id="BRYB01003986">
    <property type="protein sequence ID" value="GMI23853.1"/>
    <property type="molecule type" value="Genomic_DNA"/>
</dbReference>
<proteinExistence type="inferred from homology"/>
<evidence type="ECO:0000256" key="2">
    <source>
        <dbReference type="ARBA" id="ARBA00008872"/>
    </source>
</evidence>
<dbReference type="PRINTS" id="PR01182">
    <property type="entry name" value="ORNDCRBXLASE"/>
</dbReference>
<feature type="domain" description="Orn/DAP/Arg decarboxylase 2 N-terminal" evidence="5">
    <location>
        <begin position="45"/>
        <end position="286"/>
    </location>
</feature>
<evidence type="ECO:0000313" key="6">
    <source>
        <dbReference type="EMBL" id="GMI23853.1"/>
    </source>
</evidence>
<keyword evidence="3" id="KW-0663">Pyridoxal phosphate</keyword>
<dbReference type="PROSITE" id="PS00879">
    <property type="entry name" value="ODR_DC_2_2"/>
    <property type="match status" value="1"/>
</dbReference>
<dbReference type="InterPro" id="IPR029066">
    <property type="entry name" value="PLP-binding_barrel"/>
</dbReference>
<comment type="caution">
    <text evidence="6">The sequence shown here is derived from an EMBL/GenBank/DDBJ whole genome shotgun (WGS) entry which is preliminary data.</text>
</comment>
<evidence type="ECO:0000259" key="5">
    <source>
        <dbReference type="Pfam" id="PF02784"/>
    </source>
</evidence>
<dbReference type="Pfam" id="PF02784">
    <property type="entry name" value="Orn_Arg_deC_N"/>
    <property type="match status" value="1"/>
</dbReference>
<feature type="non-terminal residue" evidence="6">
    <location>
        <position position="1"/>
    </location>
</feature>
<dbReference type="InterPro" id="IPR022657">
    <property type="entry name" value="De-COase2_CS"/>
</dbReference>
<dbReference type="InterPro" id="IPR022644">
    <property type="entry name" value="De-COase2_N"/>
</dbReference>
<dbReference type="CDD" id="cd00622">
    <property type="entry name" value="PLPDE_III_ODC"/>
    <property type="match status" value="1"/>
</dbReference>
<evidence type="ECO:0000256" key="4">
    <source>
        <dbReference type="ARBA" id="ARBA00023239"/>
    </source>
</evidence>
<keyword evidence="7" id="KW-1185">Reference proteome</keyword>
<protein>
    <recommendedName>
        <fullName evidence="5">Orn/DAP/Arg decarboxylase 2 N-terminal domain-containing protein</fullName>
    </recommendedName>
</protein>
<gene>
    <name evidence="6" type="ORF">TeGR_g5945</name>
</gene>
<dbReference type="InterPro" id="IPR002433">
    <property type="entry name" value="Orn_de-COase"/>
</dbReference>
<sequence length="439" mass="47539">SPPLPPPRYKCLHQETGGPLAQTRLATAYISDSSVDDSFYITDLSSVVRLHSAWVSAMPRVTPFYAVKCAPMPAIVEVLAAVGCGFDCASAKEIDLVLGSGVAADRIIFAHPAKRPSDVRFAKERGVKKTTFDSLVELEKIHRWHPGADCVLRIRADDPEAGISFGIKYGASPDEYAVLVKKCRELGLNLVGVSFHVGSLARSGRAFYEAVKQARVAFDVAKAEGFAMNFLDIGGGFTGRFNSSGVVQSMVGDIPTCINEAIEEFFGEGGEFGDTQVVAEPGRYFAEASMHLVCHVHSVRNREDADGMPYCDYLISDGLYGSFNCVVYDGAKPRAWLVPSPSLPPLDSPLIRSTVFGPTCDSMDCVFKDVMLPQLRCGDWLLFPNFGAYTLAGATNFNGIMAAEPEIIYVNSNSSVDEEDSLILWACEMDKPPSAIVAE</sequence>
<dbReference type="InterPro" id="IPR009006">
    <property type="entry name" value="Ala_racemase/Decarboxylase_C"/>
</dbReference>
<dbReference type="PANTHER" id="PTHR11482">
    <property type="entry name" value="ARGININE/DIAMINOPIMELATE/ORNITHINE DECARBOXYLASE"/>
    <property type="match status" value="1"/>
</dbReference>
<dbReference type="InterPro" id="IPR000183">
    <property type="entry name" value="Orn/DAP/Arg_de-COase"/>
</dbReference>
<dbReference type="SUPFAM" id="SSF51419">
    <property type="entry name" value="PLP-binding barrel"/>
    <property type="match status" value="1"/>
</dbReference>
<evidence type="ECO:0000313" key="7">
    <source>
        <dbReference type="Proteomes" id="UP001165060"/>
    </source>
</evidence>
<comment type="similarity">
    <text evidence="2">Belongs to the Orn/Lys/Arg decarboxylase class-II family.</text>
</comment>
<dbReference type="Gene3D" id="2.40.37.10">
    <property type="entry name" value="Lyase, Ornithine Decarboxylase, Chain A, domain 1"/>
    <property type="match status" value="1"/>
</dbReference>
<comment type="cofactor">
    <cofactor evidence="1">
        <name>pyridoxal 5'-phosphate</name>
        <dbReference type="ChEBI" id="CHEBI:597326"/>
    </cofactor>
</comment>
<dbReference type="SUPFAM" id="SSF50621">
    <property type="entry name" value="Alanine racemase C-terminal domain-like"/>
    <property type="match status" value="1"/>
</dbReference>
<dbReference type="Proteomes" id="UP001165060">
    <property type="component" value="Unassembled WGS sequence"/>
</dbReference>
<dbReference type="PRINTS" id="PR01179">
    <property type="entry name" value="ODADCRBXLASE"/>
</dbReference>
<accession>A0ABQ6MDL4</accession>
<dbReference type="Gene3D" id="3.20.20.10">
    <property type="entry name" value="Alanine racemase"/>
    <property type="match status" value="1"/>
</dbReference>
<reference evidence="6 7" key="1">
    <citation type="journal article" date="2023" name="Commun. Biol.">
        <title>Genome analysis of Parmales, the sister group of diatoms, reveals the evolutionary specialization of diatoms from phago-mixotrophs to photoautotrophs.</title>
        <authorList>
            <person name="Ban H."/>
            <person name="Sato S."/>
            <person name="Yoshikawa S."/>
            <person name="Yamada K."/>
            <person name="Nakamura Y."/>
            <person name="Ichinomiya M."/>
            <person name="Sato N."/>
            <person name="Blanc-Mathieu R."/>
            <person name="Endo H."/>
            <person name="Kuwata A."/>
            <person name="Ogata H."/>
        </authorList>
    </citation>
    <scope>NUCLEOTIDE SEQUENCE [LARGE SCALE GENOMIC DNA]</scope>
</reference>
<evidence type="ECO:0000256" key="3">
    <source>
        <dbReference type="ARBA" id="ARBA00022898"/>
    </source>
</evidence>
<name>A0ABQ6MDL4_9STRA</name>
<dbReference type="PANTHER" id="PTHR11482:SF6">
    <property type="entry name" value="ORNITHINE DECARBOXYLASE 1-RELATED"/>
    <property type="match status" value="1"/>
</dbReference>